<feature type="transmembrane region" description="Helical" evidence="2">
    <location>
        <begin position="46"/>
        <end position="69"/>
    </location>
</feature>
<reference evidence="3 4" key="1">
    <citation type="journal article" date="2018" name="Mol. Biol. Evol.">
        <title>Broad Genomic Sampling Reveals a Smut Pathogenic Ancestry of the Fungal Clade Ustilaginomycotina.</title>
        <authorList>
            <person name="Kijpornyongpan T."/>
            <person name="Mondo S.J."/>
            <person name="Barry K."/>
            <person name="Sandor L."/>
            <person name="Lee J."/>
            <person name="Lipzen A."/>
            <person name="Pangilinan J."/>
            <person name="LaButti K."/>
            <person name="Hainaut M."/>
            <person name="Henrissat B."/>
            <person name="Grigoriev I.V."/>
            <person name="Spatafora J.W."/>
            <person name="Aime M.C."/>
        </authorList>
    </citation>
    <scope>NUCLEOTIDE SEQUENCE [LARGE SCALE GENOMIC DNA]</scope>
    <source>
        <strain evidence="3 4">MCA 4658</strain>
    </source>
</reference>
<gene>
    <name evidence="3" type="ORF">IE81DRAFT_254790</name>
</gene>
<dbReference type="Proteomes" id="UP000245783">
    <property type="component" value="Unassembled WGS sequence"/>
</dbReference>
<sequence>MPVLRLPSPSTGVIPSSQATSGFEKVWRRALDQGHKVLVDSGLLTFYGIIFVLAVFVVIALMVWTPYYLKRELRRAAKADLERGETAVELQTIRLAYSERERQIVHVVQENDNLKREKGERMHKIDVLEREKGELAQENVVLKRRNGELEADLEKAKRQQDNADALQTQQQKVLNASSDLLRKVSELETEVEALKSDQLERAEAVSSAEVERLQSRVVLLEAQLAGAQELSDDTRDDLQGLSAAMNESIEEQQRDIRQLNAELQASFSRIARLARDGKEKSRQLADAGKAVTAAESFGDVYRRLAKWEQSVHAHFKREVAQRQGEALACFCRAFKRIGVEYEAFLRELFVAEQDGYRAFTAVSGFLDGRAEARRQAGTVHFSSKAWLDVNQTLRVRLEEICREAPKSLIDDLRQRCVMNMDILERMFSNALLSALGDIDMAHNERNWAIEAQAKANAEAEDRRNKDETAKDKLELVKLAFTEAWPPTDP</sequence>
<dbReference type="GeneID" id="37033211"/>
<dbReference type="OrthoDB" id="10633818at2759"/>
<protein>
    <submittedName>
        <fullName evidence="3">Uncharacterized protein</fullName>
    </submittedName>
</protein>
<evidence type="ECO:0000313" key="4">
    <source>
        <dbReference type="Proteomes" id="UP000245783"/>
    </source>
</evidence>
<evidence type="ECO:0000256" key="2">
    <source>
        <dbReference type="SAM" id="Phobius"/>
    </source>
</evidence>
<keyword evidence="2" id="KW-1133">Transmembrane helix</keyword>
<organism evidence="3 4">
    <name type="scientific">Ceraceosorus guamensis</name>
    <dbReference type="NCBI Taxonomy" id="1522189"/>
    <lineage>
        <taxon>Eukaryota</taxon>
        <taxon>Fungi</taxon>
        <taxon>Dikarya</taxon>
        <taxon>Basidiomycota</taxon>
        <taxon>Ustilaginomycotina</taxon>
        <taxon>Exobasidiomycetes</taxon>
        <taxon>Ceraceosorales</taxon>
        <taxon>Ceraceosoraceae</taxon>
        <taxon>Ceraceosorus</taxon>
    </lineage>
</organism>
<keyword evidence="2" id="KW-0812">Transmembrane</keyword>
<feature type="coiled-coil region" evidence="1">
    <location>
        <begin position="97"/>
        <end position="276"/>
    </location>
</feature>
<proteinExistence type="predicted"/>
<dbReference type="RefSeq" id="XP_025371952.1">
    <property type="nucleotide sequence ID" value="XM_025511341.1"/>
</dbReference>
<dbReference type="EMBL" id="KZ819359">
    <property type="protein sequence ID" value="PWN44792.1"/>
    <property type="molecule type" value="Genomic_DNA"/>
</dbReference>
<keyword evidence="2" id="KW-0472">Membrane</keyword>
<evidence type="ECO:0000313" key="3">
    <source>
        <dbReference type="EMBL" id="PWN44792.1"/>
    </source>
</evidence>
<name>A0A316W4Y0_9BASI</name>
<keyword evidence="4" id="KW-1185">Reference proteome</keyword>
<dbReference type="AlphaFoldDB" id="A0A316W4Y0"/>
<dbReference type="InParanoid" id="A0A316W4Y0"/>
<keyword evidence="1" id="KW-0175">Coiled coil</keyword>
<accession>A0A316W4Y0</accession>
<evidence type="ECO:0000256" key="1">
    <source>
        <dbReference type="SAM" id="Coils"/>
    </source>
</evidence>